<keyword evidence="2" id="KW-1185">Reference proteome</keyword>
<comment type="caution">
    <text evidence="1">The sequence shown here is derived from an EMBL/GenBank/DDBJ whole genome shotgun (WGS) entry which is preliminary data.</text>
</comment>
<dbReference type="AlphaFoldDB" id="A0AAV1YKE0"/>
<evidence type="ECO:0000313" key="2">
    <source>
        <dbReference type="Proteomes" id="UP001497480"/>
    </source>
</evidence>
<organism evidence="1 2">
    <name type="scientific">Lupinus luteus</name>
    <name type="common">European yellow lupine</name>
    <dbReference type="NCBI Taxonomy" id="3873"/>
    <lineage>
        <taxon>Eukaryota</taxon>
        <taxon>Viridiplantae</taxon>
        <taxon>Streptophyta</taxon>
        <taxon>Embryophyta</taxon>
        <taxon>Tracheophyta</taxon>
        <taxon>Spermatophyta</taxon>
        <taxon>Magnoliopsida</taxon>
        <taxon>eudicotyledons</taxon>
        <taxon>Gunneridae</taxon>
        <taxon>Pentapetalae</taxon>
        <taxon>rosids</taxon>
        <taxon>fabids</taxon>
        <taxon>Fabales</taxon>
        <taxon>Fabaceae</taxon>
        <taxon>Papilionoideae</taxon>
        <taxon>50 kb inversion clade</taxon>
        <taxon>genistoids sensu lato</taxon>
        <taxon>core genistoids</taxon>
        <taxon>Genisteae</taxon>
        <taxon>Lupinus</taxon>
    </lineage>
</organism>
<dbReference type="EMBL" id="CAXHTB010000026">
    <property type="protein sequence ID" value="CAL0334385.1"/>
    <property type="molecule type" value="Genomic_DNA"/>
</dbReference>
<protein>
    <submittedName>
        <fullName evidence="1">Uncharacterized protein</fullName>
    </submittedName>
</protein>
<name>A0AAV1YKE0_LUPLU</name>
<reference evidence="1 2" key="1">
    <citation type="submission" date="2024-03" db="EMBL/GenBank/DDBJ databases">
        <authorList>
            <person name="Martinez-Hernandez J."/>
        </authorList>
    </citation>
    <scope>NUCLEOTIDE SEQUENCE [LARGE SCALE GENOMIC DNA]</scope>
</reference>
<accession>A0AAV1YKE0</accession>
<evidence type="ECO:0000313" key="1">
    <source>
        <dbReference type="EMBL" id="CAL0334385.1"/>
    </source>
</evidence>
<dbReference type="Proteomes" id="UP001497480">
    <property type="component" value="Unassembled WGS sequence"/>
</dbReference>
<gene>
    <name evidence="1" type="ORF">LLUT_LOCUS35445</name>
</gene>
<sequence length="129" mass="15068">MEFEKAYYVRNIVSPFEYDEFYYNKFIVHFKILASTLKDIVPSIEHFADTYNMVAVDHVHLFGSLNKFTILPSHFHDKTRMKEGIIIKALNLTTWAIVETVFSAPVLAWVEFSARLESCLIITYSYYGP</sequence>
<proteinExistence type="predicted"/>